<dbReference type="Proteomes" id="UP000358366">
    <property type="component" value="Unassembled WGS sequence"/>
</dbReference>
<dbReference type="EMBL" id="CABHNI010000019">
    <property type="protein sequence ID" value="VUX02409.1"/>
    <property type="molecule type" value="Genomic_DNA"/>
</dbReference>
<accession>A0A564T5M7</accession>
<protein>
    <submittedName>
        <fullName evidence="1">Uncharacterized protein</fullName>
    </submittedName>
</protein>
<sequence length="108" mass="12434">MNNKVDMTGKEQLQKLWKERKNMRQVIHSAVKNSKTGKLSYEMLFQELMLRYGNVSGKSGENVILKGILDNLLWHMIGDKELCEQITEHGILYSCPECDTQMTEENAA</sequence>
<dbReference type="AlphaFoldDB" id="A0A564T5M7"/>
<evidence type="ECO:0000313" key="2">
    <source>
        <dbReference type="Proteomes" id="UP000358366"/>
    </source>
</evidence>
<reference evidence="1 2" key="1">
    <citation type="submission" date="2019-07" db="EMBL/GenBank/DDBJ databases">
        <authorList>
            <person name="Hibberd C M."/>
            <person name="Gehrig L. J."/>
            <person name="Chang H.-W."/>
            <person name="Venkatesh S."/>
        </authorList>
    </citation>
    <scope>NUCLEOTIDE SEQUENCE [LARGE SCALE GENOMIC DNA]</scope>
    <source>
        <strain evidence="1">Dorea_formicigenerans_SSTS_Bg7063</strain>
    </source>
</reference>
<proteinExistence type="predicted"/>
<name>A0A564T5M7_9FIRM</name>
<organism evidence="1 2">
    <name type="scientific">Dorea formicigenerans</name>
    <dbReference type="NCBI Taxonomy" id="39486"/>
    <lineage>
        <taxon>Bacteria</taxon>
        <taxon>Bacillati</taxon>
        <taxon>Bacillota</taxon>
        <taxon>Clostridia</taxon>
        <taxon>Lachnospirales</taxon>
        <taxon>Lachnospiraceae</taxon>
        <taxon>Dorea</taxon>
    </lineage>
</organism>
<gene>
    <name evidence="1" type="ORF">DFSSTS7063_01096</name>
</gene>
<dbReference type="RefSeq" id="WP_144123998.1">
    <property type="nucleotide sequence ID" value="NZ_CABHNI010000019.1"/>
</dbReference>
<evidence type="ECO:0000313" key="1">
    <source>
        <dbReference type="EMBL" id="VUX02409.1"/>
    </source>
</evidence>